<dbReference type="SMART" id="SM00342">
    <property type="entry name" value="HTH_ARAC"/>
    <property type="match status" value="1"/>
</dbReference>
<dbReference type="Pfam" id="PF12833">
    <property type="entry name" value="HTH_18"/>
    <property type="match status" value="1"/>
</dbReference>
<sequence>MIVNDHILLWNHASIQVMDVRHILMRKGEFLHSYRLPASSFMFTTRGSAHVLLDGMEYIMKRFQIMHSGKGASLDIVLTEEDFEYYMIYYKASIPHSNQLETVSRGERNSPFHMQYSFSPNDAISIFHKVKLMDQELRHSGSLGRFHVKSLFYPFVYSILQQLHRQGIDMKEPDAAAQVKLYIQEHYAESITLESLAEVLNYSVPHLSAMFKQKTGFSPIGYLIRIRIDKAATLLVETDATLREIAASVGYQDPYYFGRLFKKYRGVSPDRFRTRERKKHETKIVLLNSSDPPL</sequence>
<reference evidence="5 6" key="1">
    <citation type="submission" date="2024-09" db="EMBL/GenBank/DDBJ databases">
        <authorList>
            <person name="Sun Q."/>
            <person name="Mori K."/>
        </authorList>
    </citation>
    <scope>NUCLEOTIDE SEQUENCE [LARGE SCALE GENOMIC DNA]</scope>
    <source>
        <strain evidence="5 6">CCM 4839</strain>
    </source>
</reference>
<dbReference type="PANTHER" id="PTHR43280:SF28">
    <property type="entry name" value="HTH-TYPE TRANSCRIPTIONAL ACTIVATOR RHAS"/>
    <property type="match status" value="1"/>
</dbReference>
<dbReference type="PANTHER" id="PTHR43280">
    <property type="entry name" value="ARAC-FAMILY TRANSCRIPTIONAL REGULATOR"/>
    <property type="match status" value="1"/>
</dbReference>
<dbReference type="RefSeq" id="WP_204815496.1">
    <property type="nucleotide sequence ID" value="NZ_JANHOF010000001.1"/>
</dbReference>
<dbReference type="InterPro" id="IPR018060">
    <property type="entry name" value="HTH_AraC"/>
</dbReference>
<dbReference type="InterPro" id="IPR037923">
    <property type="entry name" value="HTH-like"/>
</dbReference>
<accession>A0ABV6JHP1</accession>
<dbReference type="InterPro" id="IPR009057">
    <property type="entry name" value="Homeodomain-like_sf"/>
</dbReference>
<keyword evidence="2" id="KW-0238">DNA-binding</keyword>
<protein>
    <submittedName>
        <fullName evidence="5">Helix-turn-helix domain-containing protein</fullName>
    </submittedName>
</protein>
<evidence type="ECO:0000256" key="3">
    <source>
        <dbReference type="ARBA" id="ARBA00023163"/>
    </source>
</evidence>
<dbReference type="Proteomes" id="UP001589818">
    <property type="component" value="Unassembled WGS sequence"/>
</dbReference>
<evidence type="ECO:0000256" key="2">
    <source>
        <dbReference type="ARBA" id="ARBA00023125"/>
    </source>
</evidence>
<evidence type="ECO:0000313" key="6">
    <source>
        <dbReference type="Proteomes" id="UP001589818"/>
    </source>
</evidence>
<dbReference type="EMBL" id="JBHLVF010000041">
    <property type="protein sequence ID" value="MFC0394345.1"/>
    <property type="molecule type" value="Genomic_DNA"/>
</dbReference>
<evidence type="ECO:0000313" key="5">
    <source>
        <dbReference type="EMBL" id="MFC0394345.1"/>
    </source>
</evidence>
<evidence type="ECO:0000256" key="1">
    <source>
        <dbReference type="ARBA" id="ARBA00023015"/>
    </source>
</evidence>
<dbReference type="InterPro" id="IPR018062">
    <property type="entry name" value="HTH_AraC-typ_CS"/>
</dbReference>
<dbReference type="SUPFAM" id="SSF46689">
    <property type="entry name" value="Homeodomain-like"/>
    <property type="match status" value="2"/>
</dbReference>
<evidence type="ECO:0000259" key="4">
    <source>
        <dbReference type="PROSITE" id="PS01124"/>
    </source>
</evidence>
<gene>
    <name evidence="5" type="ORF">ACFFJ8_23655</name>
</gene>
<organism evidence="5 6">
    <name type="scientific">Paenibacillus mendelii</name>
    <dbReference type="NCBI Taxonomy" id="206163"/>
    <lineage>
        <taxon>Bacteria</taxon>
        <taxon>Bacillati</taxon>
        <taxon>Bacillota</taxon>
        <taxon>Bacilli</taxon>
        <taxon>Bacillales</taxon>
        <taxon>Paenibacillaceae</taxon>
        <taxon>Paenibacillus</taxon>
    </lineage>
</organism>
<dbReference type="PRINTS" id="PR00032">
    <property type="entry name" value="HTHARAC"/>
</dbReference>
<dbReference type="InterPro" id="IPR020449">
    <property type="entry name" value="Tscrpt_reg_AraC-type_HTH"/>
</dbReference>
<dbReference type="SUPFAM" id="SSF51215">
    <property type="entry name" value="Regulatory protein AraC"/>
    <property type="match status" value="1"/>
</dbReference>
<keyword evidence="6" id="KW-1185">Reference proteome</keyword>
<dbReference type="Gene3D" id="1.10.10.60">
    <property type="entry name" value="Homeodomain-like"/>
    <property type="match status" value="2"/>
</dbReference>
<dbReference type="PROSITE" id="PS01124">
    <property type="entry name" value="HTH_ARAC_FAMILY_2"/>
    <property type="match status" value="1"/>
</dbReference>
<dbReference type="PROSITE" id="PS00041">
    <property type="entry name" value="HTH_ARAC_FAMILY_1"/>
    <property type="match status" value="1"/>
</dbReference>
<comment type="caution">
    <text evidence="5">The sequence shown here is derived from an EMBL/GenBank/DDBJ whole genome shotgun (WGS) entry which is preliminary data.</text>
</comment>
<keyword evidence="3" id="KW-0804">Transcription</keyword>
<keyword evidence="1" id="KW-0805">Transcription regulation</keyword>
<proteinExistence type="predicted"/>
<feature type="domain" description="HTH araC/xylS-type" evidence="4">
    <location>
        <begin position="177"/>
        <end position="275"/>
    </location>
</feature>
<name>A0ABV6JHP1_9BACL</name>